<dbReference type="EMBL" id="NMPR01000097">
    <property type="protein sequence ID" value="KAA8630680.1"/>
    <property type="molecule type" value="Genomic_DNA"/>
</dbReference>
<evidence type="ECO:0000256" key="4">
    <source>
        <dbReference type="ARBA" id="ARBA00023242"/>
    </source>
</evidence>
<gene>
    <name evidence="7" type="primary">MAT1-1-1</name>
    <name evidence="7" type="ORF">SMACR_05401</name>
</gene>
<evidence type="ECO:0000256" key="1">
    <source>
        <dbReference type="ARBA" id="ARBA00023015"/>
    </source>
</evidence>
<evidence type="ECO:0000256" key="2">
    <source>
        <dbReference type="ARBA" id="ARBA00023125"/>
    </source>
</evidence>
<dbReference type="AlphaFoldDB" id="A0A8S8ZNF8"/>
<keyword evidence="3 5" id="KW-0804">Transcription</keyword>
<evidence type="ECO:0000256" key="3">
    <source>
        <dbReference type="ARBA" id="ARBA00023163"/>
    </source>
</evidence>
<keyword evidence="4 5" id="KW-0539">Nucleus</keyword>
<dbReference type="Pfam" id="PF04769">
    <property type="entry name" value="MATalpha_HMGbox"/>
    <property type="match status" value="1"/>
</dbReference>
<proteinExistence type="inferred from homology"/>
<protein>
    <submittedName>
        <fullName evidence="7">MAT1-1-1</fullName>
    </submittedName>
</protein>
<evidence type="ECO:0000259" key="6">
    <source>
        <dbReference type="PROSITE" id="PS51325"/>
    </source>
</evidence>
<feature type="domain" description="Alpha box" evidence="6">
    <location>
        <begin position="61"/>
        <end position="116"/>
    </location>
</feature>
<comment type="caution">
    <text evidence="7">The sequence shown here is derived from an EMBL/GenBank/DDBJ whole genome shotgun (WGS) entry which is preliminary data.</text>
</comment>
<dbReference type="InterPro" id="IPR006856">
    <property type="entry name" value="MATalpha_HMGbox"/>
</dbReference>
<comment type="similarity">
    <text evidence="5">Belongs to the MATALPHA1 family.</text>
</comment>
<dbReference type="GO" id="GO:0008301">
    <property type="term" value="F:DNA binding, bending"/>
    <property type="evidence" value="ECO:0007669"/>
    <property type="project" value="InterPro"/>
</dbReference>
<comment type="subcellular location">
    <subcellularLocation>
        <location evidence="5">Nucleus</location>
    </subcellularLocation>
</comment>
<reference evidence="7 8" key="1">
    <citation type="submission" date="2017-07" db="EMBL/GenBank/DDBJ databases">
        <title>Genome sequence of the Sordaria macrospora wild type strain R19027.</title>
        <authorList>
            <person name="Nowrousian M."/>
            <person name="Teichert I."/>
            <person name="Kueck U."/>
        </authorList>
    </citation>
    <scope>NUCLEOTIDE SEQUENCE [LARGE SCALE GENOMIC DNA]</scope>
    <source>
        <strain evidence="7 8">R19027</strain>
        <tissue evidence="7">Mycelium</tissue>
    </source>
</reference>
<organism evidence="7 8">
    <name type="scientific">Sordaria macrospora</name>
    <dbReference type="NCBI Taxonomy" id="5147"/>
    <lineage>
        <taxon>Eukaryota</taxon>
        <taxon>Fungi</taxon>
        <taxon>Dikarya</taxon>
        <taxon>Ascomycota</taxon>
        <taxon>Pezizomycotina</taxon>
        <taxon>Sordariomycetes</taxon>
        <taxon>Sordariomycetidae</taxon>
        <taxon>Sordariales</taxon>
        <taxon>Sordariaceae</taxon>
        <taxon>Sordaria</taxon>
    </lineage>
</organism>
<dbReference type="GO" id="GO:0045895">
    <property type="term" value="P:positive regulation of mating-type specific transcription, DNA-templated"/>
    <property type="evidence" value="ECO:0007669"/>
    <property type="project" value="InterPro"/>
</dbReference>
<dbReference type="Proteomes" id="UP000433876">
    <property type="component" value="Unassembled WGS sequence"/>
</dbReference>
<sequence>MFPNQNSTTRSTMSSVDQIVKTFAKLPEGERNAAVNAILAMMPPGPGPVRQIPEPVSQAPAPKKKVNGFMGFRSYYSPLFSQFPQKARSPFMTILWQHDPFHNEWDFMCSVYSSIRNYLEQSNAQREKKITLQYWLHFAVPVMGVLGRENYLPTLGWDLVTMPNGTIDLMRIAMPLFRKNLQPMNGLCLFTKCQEGGLQVDNQHLVIAKLSDPSYDMIWFNKRPHYQQRHAVQADSSELGVSALFPRNHAVAAEADDVATLQLPHWMQQGDFGTESGYSPQFETLLGSILENGNATSNDSYNMALAMDVPMMG</sequence>
<keyword evidence="2 5" id="KW-0238">DNA-binding</keyword>
<name>A0A8S8ZNF8_SORMA</name>
<evidence type="ECO:0000256" key="5">
    <source>
        <dbReference type="RuleBase" id="RU003516"/>
    </source>
</evidence>
<accession>A0A8S8ZNF8</accession>
<evidence type="ECO:0000313" key="7">
    <source>
        <dbReference type="EMBL" id="KAA8630680.1"/>
    </source>
</evidence>
<evidence type="ECO:0000313" key="8">
    <source>
        <dbReference type="Proteomes" id="UP000433876"/>
    </source>
</evidence>
<dbReference type="PROSITE" id="PS51325">
    <property type="entry name" value="ALPHA_BOX"/>
    <property type="match status" value="1"/>
</dbReference>
<dbReference type="VEuPathDB" id="FungiDB:SMAC_05401"/>
<dbReference type="GO" id="GO:0005634">
    <property type="term" value="C:nucleus"/>
    <property type="evidence" value="ECO:0007669"/>
    <property type="project" value="UniProtKB-SubCell"/>
</dbReference>
<keyword evidence="1 5" id="KW-0805">Transcription regulation</keyword>